<evidence type="ECO:0000256" key="1">
    <source>
        <dbReference type="SAM" id="MobiDB-lite"/>
    </source>
</evidence>
<dbReference type="AlphaFoldDB" id="A0A917Q7B6"/>
<feature type="compositionally biased region" description="Basic and acidic residues" evidence="1">
    <location>
        <begin position="1"/>
        <end position="25"/>
    </location>
</feature>
<protein>
    <submittedName>
        <fullName evidence="2">Uncharacterized protein</fullName>
    </submittedName>
</protein>
<dbReference type="Proteomes" id="UP000600449">
    <property type="component" value="Unassembled WGS sequence"/>
</dbReference>
<evidence type="ECO:0000313" key="2">
    <source>
        <dbReference type="EMBL" id="GGK32775.1"/>
    </source>
</evidence>
<gene>
    <name evidence="2" type="ORF">GCM10011322_19350</name>
</gene>
<name>A0A917Q7B6_9HYPH</name>
<accession>A0A917Q7B6</accession>
<dbReference type="EMBL" id="BMMF01000005">
    <property type="protein sequence ID" value="GGK32775.1"/>
    <property type="molecule type" value="Genomic_DNA"/>
</dbReference>
<sequence length="67" mass="7584">MDDGVRIAHRKIEVESRDAPRRQPRSEQPLTRAGRPLMREILGPDGVVRTRIDRNVVLAAIRASATR</sequence>
<evidence type="ECO:0000313" key="3">
    <source>
        <dbReference type="Proteomes" id="UP000600449"/>
    </source>
</evidence>
<feature type="region of interest" description="Disordered" evidence="1">
    <location>
        <begin position="1"/>
        <end position="34"/>
    </location>
</feature>
<comment type="caution">
    <text evidence="2">The sequence shown here is derived from an EMBL/GenBank/DDBJ whole genome shotgun (WGS) entry which is preliminary data.</text>
</comment>
<keyword evidence="3" id="KW-1185">Reference proteome</keyword>
<reference evidence="2 3" key="1">
    <citation type="journal article" date="2014" name="Int. J. Syst. Evol. Microbiol.">
        <title>Complete genome sequence of Corynebacterium casei LMG S-19264T (=DSM 44701T), isolated from a smear-ripened cheese.</title>
        <authorList>
            <consortium name="US DOE Joint Genome Institute (JGI-PGF)"/>
            <person name="Walter F."/>
            <person name="Albersmeier A."/>
            <person name="Kalinowski J."/>
            <person name="Ruckert C."/>
        </authorList>
    </citation>
    <scope>NUCLEOTIDE SEQUENCE [LARGE SCALE GENOMIC DNA]</scope>
    <source>
        <strain evidence="2 3">CGMCC 1.9161</strain>
    </source>
</reference>
<dbReference type="RefSeq" id="WP_188912170.1">
    <property type="nucleotide sequence ID" value="NZ_BMMF01000005.1"/>
</dbReference>
<organism evidence="2 3">
    <name type="scientific">Salinarimonas ramus</name>
    <dbReference type="NCBI Taxonomy" id="690164"/>
    <lineage>
        <taxon>Bacteria</taxon>
        <taxon>Pseudomonadati</taxon>
        <taxon>Pseudomonadota</taxon>
        <taxon>Alphaproteobacteria</taxon>
        <taxon>Hyphomicrobiales</taxon>
        <taxon>Salinarimonadaceae</taxon>
        <taxon>Salinarimonas</taxon>
    </lineage>
</organism>
<proteinExistence type="predicted"/>